<dbReference type="PANTHER" id="PTHR30006:SF2">
    <property type="entry name" value="ABC TRANSPORTER SUBSTRATE-BINDING PROTEIN"/>
    <property type="match status" value="1"/>
</dbReference>
<evidence type="ECO:0000256" key="1">
    <source>
        <dbReference type="ARBA" id="ARBA00022729"/>
    </source>
</evidence>
<evidence type="ECO:0000313" key="4">
    <source>
        <dbReference type="Proteomes" id="UP000003828"/>
    </source>
</evidence>
<evidence type="ECO:0000313" key="3">
    <source>
        <dbReference type="EMBL" id="GAB13320.1"/>
    </source>
</evidence>
<dbReference type="Proteomes" id="UP000003828">
    <property type="component" value="Unassembled WGS sequence"/>
</dbReference>
<feature type="chain" id="PRO_5003537195" evidence="2">
    <location>
        <begin position="43"/>
        <end position="390"/>
    </location>
</feature>
<dbReference type="PANTHER" id="PTHR30006">
    <property type="entry name" value="THIAMINE-BINDING PERIPLASMIC PROTEIN-RELATED"/>
    <property type="match status" value="1"/>
</dbReference>
<keyword evidence="4" id="KW-1185">Reference proteome</keyword>
<dbReference type="InterPro" id="IPR006059">
    <property type="entry name" value="SBP"/>
</dbReference>
<dbReference type="SUPFAM" id="SSF53850">
    <property type="entry name" value="Periplasmic binding protein-like II"/>
    <property type="match status" value="1"/>
</dbReference>
<accession>H0QK80</accession>
<dbReference type="RefSeq" id="WP_003800455.1">
    <property type="nucleotide sequence ID" value="NZ_BAEG01000037.1"/>
</dbReference>
<sequence>MTVSTPRSSSQPKLRMFARYATVGVASALALTLAACGGSAPAGSPAPENSIAAGQYPKYYPADYKELVAAAEKEGGELTIYSNTDQENWAPVFRDFKKKYPFIKDISANNLGSDEVFQRVLSENATGSSPADILVTNAAGAWADFAARGDVLTQYSSPELTKVPEFANLLPGVTAMSADAMTITYNTALMTEAPTGLASLADQVKANPSQFQDKIGIRDIKSAFGFTIFHALTKDKPAAWDSLATILPLSRPESSSATEKVLAGEYAASALVSAAPAFPVVKDSGGLFKIALPDDGTVVLPRGLGIAAKAPHAATAKLFMDFTLSAEGQQAVQEGGLSSFREGVKPVEFTYTYADIVKEVGEEDIISVPYEKVSEAETAAFTERWNSLKK</sequence>
<dbReference type="AlphaFoldDB" id="H0QK80"/>
<dbReference type="Pfam" id="PF13416">
    <property type="entry name" value="SBP_bac_8"/>
    <property type="match status" value="1"/>
</dbReference>
<gene>
    <name evidence="3" type="ORF">ARGLB_037_01710</name>
</gene>
<feature type="signal peptide" evidence="2">
    <location>
        <begin position="1"/>
        <end position="42"/>
    </location>
</feature>
<reference evidence="3 4" key="1">
    <citation type="submission" date="2011-12" db="EMBL/GenBank/DDBJ databases">
        <title>Whole genome shotgun sequence of Arthrobacter globiformis NBRC 12137.</title>
        <authorList>
            <person name="Miyazawa S."/>
            <person name="Hosoyama A."/>
            <person name="Tsuchikane K."/>
            <person name="Katsumata H."/>
            <person name="Yamazaki S."/>
            <person name="Fujita N."/>
        </authorList>
    </citation>
    <scope>NUCLEOTIDE SEQUENCE [LARGE SCALE GENOMIC DNA]</scope>
    <source>
        <strain evidence="3 4">NBRC 12137</strain>
    </source>
</reference>
<dbReference type="STRING" id="1077972.ARGLB_037_01710"/>
<protein>
    <submittedName>
        <fullName evidence="3">ABC transporter substrate-binding protein</fullName>
    </submittedName>
</protein>
<keyword evidence="1 2" id="KW-0732">Signal</keyword>
<dbReference type="eggNOG" id="COG1840">
    <property type="taxonomic scope" value="Bacteria"/>
</dbReference>
<evidence type="ECO:0000256" key="2">
    <source>
        <dbReference type="SAM" id="SignalP"/>
    </source>
</evidence>
<proteinExistence type="predicted"/>
<name>H0QK80_ARTG1</name>
<comment type="caution">
    <text evidence="3">The sequence shown here is derived from an EMBL/GenBank/DDBJ whole genome shotgun (WGS) entry which is preliminary data.</text>
</comment>
<dbReference type="Gene3D" id="3.40.190.10">
    <property type="entry name" value="Periplasmic binding protein-like II"/>
    <property type="match status" value="2"/>
</dbReference>
<dbReference type="EMBL" id="BAEG01000037">
    <property type="protein sequence ID" value="GAB13320.1"/>
    <property type="molecule type" value="Genomic_DNA"/>
</dbReference>
<organism evidence="3 4">
    <name type="scientific">Arthrobacter globiformis (strain ATCC 8010 / DSM 20124 / JCM 1332 / NBRC 12137 / NCIMB 8907 / NRRL B-2979 / 168)</name>
    <dbReference type="NCBI Taxonomy" id="1077972"/>
    <lineage>
        <taxon>Bacteria</taxon>
        <taxon>Bacillati</taxon>
        <taxon>Actinomycetota</taxon>
        <taxon>Actinomycetes</taxon>
        <taxon>Micrococcales</taxon>
        <taxon>Micrococcaceae</taxon>
        <taxon>Arthrobacter</taxon>
    </lineage>
</organism>